<dbReference type="AlphaFoldDB" id="A0A1Y3U4Q5"/>
<accession>A0A1Y3U4Q5</accession>
<protein>
    <recommendedName>
        <fullName evidence="1">Phage terminase large subunit N-terminal domain-containing protein</fullName>
    </recommendedName>
</protein>
<reference evidence="3" key="1">
    <citation type="submission" date="2017-04" db="EMBL/GenBank/DDBJ databases">
        <title>Function of individual gut microbiota members based on whole genome sequencing of pure cultures obtained from chicken caecum.</title>
        <authorList>
            <person name="Medvecky M."/>
            <person name="Cejkova D."/>
            <person name="Polansky O."/>
            <person name="Karasova D."/>
            <person name="Kubasova T."/>
            <person name="Cizek A."/>
            <person name="Rychlik I."/>
        </authorList>
    </citation>
    <scope>NUCLEOTIDE SEQUENCE [LARGE SCALE GENOMIC DNA]</scope>
    <source>
        <strain evidence="3">An70</strain>
    </source>
</reference>
<dbReference type="InterPro" id="IPR006437">
    <property type="entry name" value="Phage_terminase_lsu"/>
</dbReference>
<dbReference type="PANTHER" id="PTHR39184:SF1">
    <property type="entry name" value="PBSX PHAGE TERMINASE LARGE SUBUNIT"/>
    <property type="match status" value="1"/>
</dbReference>
<dbReference type="Pfam" id="PF04466">
    <property type="entry name" value="Terminase_3"/>
    <property type="match status" value="1"/>
</dbReference>
<proteinExistence type="predicted"/>
<dbReference type="InterPro" id="IPR052380">
    <property type="entry name" value="Viral_DNA_packaging_terminase"/>
</dbReference>
<comment type="caution">
    <text evidence="2">The sequence shown here is derived from an EMBL/GenBank/DDBJ whole genome shotgun (WGS) entry which is preliminary data.</text>
</comment>
<dbReference type="Gene3D" id="3.40.50.300">
    <property type="entry name" value="P-loop containing nucleotide triphosphate hydrolases"/>
    <property type="match status" value="1"/>
</dbReference>
<organism evidence="2 3">
    <name type="scientific">Enorma massiliensis</name>
    <dbReference type="NCBI Taxonomy" id="1472761"/>
    <lineage>
        <taxon>Bacteria</taxon>
        <taxon>Bacillati</taxon>
        <taxon>Actinomycetota</taxon>
        <taxon>Coriobacteriia</taxon>
        <taxon>Coriobacteriales</taxon>
        <taxon>Coriobacteriaceae</taxon>
        <taxon>Enorma</taxon>
    </lineage>
</organism>
<dbReference type="PROSITE" id="PS50096">
    <property type="entry name" value="IQ"/>
    <property type="match status" value="1"/>
</dbReference>
<dbReference type="Gene3D" id="3.30.420.280">
    <property type="match status" value="1"/>
</dbReference>
<name>A0A1Y3U4Q5_9ACTN</name>
<dbReference type="Proteomes" id="UP000196560">
    <property type="component" value="Unassembled WGS sequence"/>
</dbReference>
<keyword evidence="3" id="KW-1185">Reference proteome</keyword>
<dbReference type="EMBL" id="NFHO01000003">
    <property type="protein sequence ID" value="OUN43764.1"/>
    <property type="molecule type" value="Genomic_DNA"/>
</dbReference>
<feature type="domain" description="Phage terminase large subunit N-terminal" evidence="1">
    <location>
        <begin position="163"/>
        <end position="365"/>
    </location>
</feature>
<gene>
    <name evidence="2" type="ORF">B5G21_03500</name>
</gene>
<dbReference type="NCBIfam" id="TIGR01547">
    <property type="entry name" value="phage_term_2"/>
    <property type="match status" value="1"/>
</dbReference>
<dbReference type="InterPro" id="IPR035412">
    <property type="entry name" value="Terminase_L_N"/>
</dbReference>
<dbReference type="PANTHER" id="PTHR39184">
    <property type="match status" value="1"/>
</dbReference>
<evidence type="ECO:0000313" key="3">
    <source>
        <dbReference type="Proteomes" id="UP000196560"/>
    </source>
</evidence>
<evidence type="ECO:0000313" key="2">
    <source>
        <dbReference type="EMBL" id="OUN43764.1"/>
    </source>
</evidence>
<evidence type="ECO:0000259" key="1">
    <source>
        <dbReference type="Pfam" id="PF04466"/>
    </source>
</evidence>
<sequence length="558" mass="61699">MGSMKGDALTQKQEMYCQARMRGLSQRRAYREVYENARRMKDATVDSRACVLEAKPQVNKRLAELRRAAAAAATKTRAEVIAGMSEAFDKSLANLVYKTDFGAIDKGAISGVSQLGKTLVDLLPEDAPEEPDAFVRDFSLLVADPFIPAHRAVSAGLGGDYWAYGGRASGKSSWISLEIAYGMLNNHDRSALVMVKTGKDIREGVYEQMLWAIRMLGAEDEFECTVSPIRIRRRSTGQVVTFRGGDNTAKTKAIKAPGDTYYAYLWIEEADQFAGMAELRRVYQSATRGAPEGAPFFRFHSFNPPRTRDSWANRKIEELRAAGTPVYRANYTDMPDGWLPAQLIEDAEALKAADEEAYRHEYLGEPVGWGNEVFPRAVVREVGEEERRRIRMCLYGVDWGFARDPFCWVKVGYVPATRTLYVLDCISGTGLTNPESAELVLARMKEPADGGDPEPFAPVVCDSAEPKSVEDFRQAGIRAQEAPKQGAFGVRSGVRWLQNRAAIVIDPRAALAASEFPSYAYALTPDGEPTGTLPDLDNHAIDAVRYAVATLIADRKMV</sequence>
<dbReference type="InterPro" id="IPR027417">
    <property type="entry name" value="P-loop_NTPase"/>
</dbReference>
<dbReference type="RefSeq" id="WP_087186060.1">
    <property type="nucleotide sequence ID" value="NZ_NFHO01000003.1"/>
</dbReference>